<dbReference type="PANTHER" id="PTHR14969:SF13">
    <property type="entry name" value="AT30094P"/>
    <property type="match status" value="1"/>
</dbReference>
<feature type="transmembrane region" description="Helical" evidence="1">
    <location>
        <begin position="146"/>
        <end position="167"/>
    </location>
</feature>
<dbReference type="SUPFAM" id="SSF48317">
    <property type="entry name" value="Acid phosphatase/Vanadium-dependent haloperoxidase"/>
    <property type="match status" value="1"/>
</dbReference>
<dbReference type="Proteomes" id="UP000249354">
    <property type="component" value="Unassembled WGS sequence"/>
</dbReference>
<dbReference type="EMBL" id="QBMC01000098">
    <property type="protein sequence ID" value="PZO15114.1"/>
    <property type="molecule type" value="Genomic_DNA"/>
</dbReference>
<dbReference type="PANTHER" id="PTHR14969">
    <property type="entry name" value="SPHINGOSINE-1-PHOSPHATE PHOSPHOHYDROLASE"/>
    <property type="match status" value="1"/>
</dbReference>
<dbReference type="InterPro" id="IPR036938">
    <property type="entry name" value="PAP2/HPO_sf"/>
</dbReference>
<gene>
    <name evidence="3" type="ORF">DCF25_14095</name>
</gene>
<dbReference type="SMART" id="SM00014">
    <property type="entry name" value="acidPPc"/>
    <property type="match status" value="1"/>
</dbReference>
<feature type="domain" description="Phosphatidic acid phosphatase type 2/haloperoxidase" evidence="2">
    <location>
        <begin position="109"/>
        <end position="220"/>
    </location>
</feature>
<dbReference type="InterPro" id="IPR000326">
    <property type="entry name" value="PAP2/HPO"/>
</dbReference>
<feature type="transmembrane region" description="Helical" evidence="1">
    <location>
        <begin position="205"/>
        <end position="225"/>
    </location>
</feature>
<comment type="caution">
    <text evidence="3">The sequence shown here is derived from an EMBL/GenBank/DDBJ whole genome shotgun (WGS) entry which is preliminary data.</text>
</comment>
<dbReference type="AlphaFoldDB" id="A0A2W4U4Q1"/>
<organism evidence="3 4">
    <name type="scientific">Leptolyngbya foveolarum</name>
    <dbReference type="NCBI Taxonomy" id="47253"/>
    <lineage>
        <taxon>Bacteria</taxon>
        <taxon>Bacillati</taxon>
        <taxon>Cyanobacteriota</taxon>
        <taxon>Cyanophyceae</taxon>
        <taxon>Leptolyngbyales</taxon>
        <taxon>Leptolyngbyaceae</taxon>
        <taxon>Leptolyngbya group</taxon>
        <taxon>Leptolyngbya</taxon>
    </lineage>
</organism>
<evidence type="ECO:0000259" key="2">
    <source>
        <dbReference type="SMART" id="SM00014"/>
    </source>
</evidence>
<dbReference type="Pfam" id="PF01569">
    <property type="entry name" value="PAP2"/>
    <property type="match status" value="1"/>
</dbReference>
<feature type="transmembrane region" description="Helical" evidence="1">
    <location>
        <begin position="76"/>
        <end position="100"/>
    </location>
</feature>
<evidence type="ECO:0000313" key="3">
    <source>
        <dbReference type="EMBL" id="PZO15114.1"/>
    </source>
</evidence>
<accession>A0A2W4U4Q1</accession>
<reference evidence="3 4" key="2">
    <citation type="submission" date="2018-06" db="EMBL/GenBank/DDBJ databases">
        <title>Metagenomic assembly of (sub)arctic Cyanobacteria and their associated microbiome from non-axenic cultures.</title>
        <authorList>
            <person name="Baurain D."/>
        </authorList>
    </citation>
    <scope>NUCLEOTIDE SEQUENCE [LARGE SCALE GENOMIC DNA]</scope>
    <source>
        <strain evidence="3">ULC129bin1</strain>
    </source>
</reference>
<keyword evidence="1" id="KW-0472">Membrane</keyword>
<feature type="transmembrane region" description="Helical" evidence="1">
    <location>
        <begin position="20"/>
        <end position="43"/>
    </location>
</feature>
<protein>
    <submittedName>
        <fullName evidence="3">Phosphatase PAP2 family protein</fullName>
    </submittedName>
</protein>
<name>A0A2W4U4Q1_9CYAN</name>
<dbReference type="CDD" id="cd03392">
    <property type="entry name" value="PAP2_like_2"/>
    <property type="match status" value="1"/>
</dbReference>
<evidence type="ECO:0000256" key="1">
    <source>
        <dbReference type="SAM" id="Phobius"/>
    </source>
</evidence>
<feature type="transmembrane region" description="Helical" evidence="1">
    <location>
        <begin position="179"/>
        <end position="199"/>
    </location>
</feature>
<evidence type="ECO:0000313" key="4">
    <source>
        <dbReference type="Proteomes" id="UP000249354"/>
    </source>
</evidence>
<keyword evidence="1" id="KW-1133">Transmembrane helix</keyword>
<sequence length="232" mass="25820">MQSLLSSLAHGWKQKAYPTLSSFIAFFGVAWLGVCIATVYILAELSDEVLEQEAFALDETILLHIRRFANPLLDKVMVFITNIGDPHTVVPLTVIAFVFLLVNRQRLAATFFAINAAGGVALSYFLKLAFSKPRPQLWNSAIEEVTYSYPSGHALGSMVIYGFLSYVLAKMYPRYSAAIYTFAVLMIVSIGFSRLYLGVHWPTDILGGYGIGFLWITACISLLRLRQRGDAF</sequence>
<dbReference type="Gene3D" id="1.20.144.10">
    <property type="entry name" value="Phosphatidic acid phosphatase type 2/haloperoxidase"/>
    <property type="match status" value="2"/>
</dbReference>
<reference evidence="4" key="1">
    <citation type="submission" date="2018-04" db="EMBL/GenBank/DDBJ databases">
        <authorList>
            <person name="Cornet L."/>
        </authorList>
    </citation>
    <scope>NUCLEOTIDE SEQUENCE [LARGE SCALE GENOMIC DNA]</scope>
</reference>
<proteinExistence type="predicted"/>
<feature type="transmembrane region" description="Helical" evidence="1">
    <location>
        <begin position="107"/>
        <end position="126"/>
    </location>
</feature>
<keyword evidence="1" id="KW-0812">Transmembrane</keyword>